<accession>A0A9W8Y3N9</accession>
<dbReference type="Proteomes" id="UP001140560">
    <property type="component" value="Unassembled WGS sequence"/>
</dbReference>
<comment type="caution">
    <text evidence="2">The sequence shown here is derived from an EMBL/GenBank/DDBJ whole genome shotgun (WGS) entry which is preliminary data.</text>
</comment>
<evidence type="ECO:0000256" key="1">
    <source>
        <dbReference type="SAM" id="MobiDB-lite"/>
    </source>
</evidence>
<feature type="compositionally biased region" description="Acidic residues" evidence="1">
    <location>
        <begin position="426"/>
        <end position="435"/>
    </location>
</feature>
<sequence length="584" mass="65838">MPRPPASPSPPPASFPYTTGGFDYPDASTSPAGPRTRRLSEVFDEAFDRAFAQPIPTESTTSTIPGQFPMRATRSTRRGPLHRIFGPPRDSEEVDNLSRRPPTANPNRPRATPSERYLRRSMARVQEQRAADVEATDLLDSPNNVPNPTDFFNITAAERYAVPESHRRSPVVQVGRERRHKRRKLEHDASAIPEYTCLKYGHKGQVVPGRLRMEIVSCDGGEHRKDNPPGLYKVQNVLRNDKSVYCSESSQCNLLLKHTGEASFALEKVVIRAPDRGFTAPVQEGLVFVSMSADELLSRTSAYNLQYGTHSPLMSPEPSEDDEQLSLREAIDDPLIWQHSRLGTHEEMEERIENLRLRSERLNAESASIISSLRTDSERRRVLRQMVENEDEAEGENCDQGADDSYSGAAGISAPTPPPFTVTTASEEEESDSNEELPSAAIMADRLRRESRWRPDSDDEEDEIRPRLGPLRRAPALDYTTYGEWRERRERYSEPIRAARVGAPSRIEPEPTVPDATESPIAPHARFFIAKNKNKITIKFHPAISGKHVLLKFWSPKFDGNIDIESVQFYGYSGPRFFPAKDLR</sequence>
<feature type="compositionally biased region" description="Pro residues" evidence="1">
    <location>
        <begin position="1"/>
        <end position="14"/>
    </location>
</feature>
<evidence type="ECO:0000313" key="3">
    <source>
        <dbReference type="Proteomes" id="UP001140560"/>
    </source>
</evidence>
<organism evidence="2 3">
    <name type="scientific">Neocucurbitaria cava</name>
    <dbReference type="NCBI Taxonomy" id="798079"/>
    <lineage>
        <taxon>Eukaryota</taxon>
        <taxon>Fungi</taxon>
        <taxon>Dikarya</taxon>
        <taxon>Ascomycota</taxon>
        <taxon>Pezizomycotina</taxon>
        <taxon>Dothideomycetes</taxon>
        <taxon>Pleosporomycetidae</taxon>
        <taxon>Pleosporales</taxon>
        <taxon>Pleosporineae</taxon>
        <taxon>Cucurbitariaceae</taxon>
        <taxon>Neocucurbitaria</taxon>
    </lineage>
</organism>
<keyword evidence="3" id="KW-1185">Reference proteome</keyword>
<dbReference type="OrthoDB" id="2351940at2759"/>
<proteinExistence type="predicted"/>
<feature type="compositionally biased region" description="Basic and acidic residues" evidence="1">
    <location>
        <begin position="445"/>
        <end position="456"/>
    </location>
</feature>
<dbReference type="EMBL" id="JAPEUY010000013">
    <property type="protein sequence ID" value="KAJ4367119.1"/>
    <property type="molecule type" value="Genomic_DNA"/>
</dbReference>
<gene>
    <name evidence="2" type="ORF">N0V83_007649</name>
</gene>
<feature type="region of interest" description="Disordered" evidence="1">
    <location>
        <begin position="387"/>
        <end position="465"/>
    </location>
</feature>
<feature type="region of interest" description="Disordered" evidence="1">
    <location>
        <begin position="167"/>
        <end position="186"/>
    </location>
</feature>
<feature type="compositionally biased region" description="Low complexity" evidence="1">
    <location>
        <begin position="99"/>
        <end position="112"/>
    </location>
</feature>
<protein>
    <submittedName>
        <fullName evidence="2">Uncharacterized protein</fullName>
    </submittedName>
</protein>
<feature type="region of interest" description="Disordered" evidence="1">
    <location>
        <begin position="1"/>
        <end position="115"/>
    </location>
</feature>
<name>A0A9W8Y3N9_9PLEO</name>
<feature type="compositionally biased region" description="Low complexity" evidence="1">
    <location>
        <begin position="54"/>
        <end position="65"/>
    </location>
</feature>
<evidence type="ECO:0000313" key="2">
    <source>
        <dbReference type="EMBL" id="KAJ4367119.1"/>
    </source>
</evidence>
<dbReference type="AlphaFoldDB" id="A0A9W8Y3N9"/>
<reference evidence="2" key="1">
    <citation type="submission" date="2022-10" db="EMBL/GenBank/DDBJ databases">
        <title>Tapping the CABI collections for fungal endophytes: first genome assemblies for Collariella, Neodidymelliopsis, Ascochyta clinopodiicola, Didymella pomorum, Didymosphaeria variabile, Neocosmospora piperis and Neocucurbitaria cava.</title>
        <authorList>
            <person name="Hill R."/>
        </authorList>
    </citation>
    <scope>NUCLEOTIDE SEQUENCE</scope>
    <source>
        <strain evidence="2">IMI 356814</strain>
    </source>
</reference>
<feature type="compositionally biased region" description="Acidic residues" evidence="1">
    <location>
        <begin position="388"/>
        <end position="397"/>
    </location>
</feature>